<protein>
    <submittedName>
        <fullName evidence="3">Deazaflavin-dependent oxidoreductase (Nitroreductase family)</fullName>
    </submittedName>
</protein>
<organism evidence="3 4">
    <name type="scientific">Amycolatopsis viridis</name>
    <dbReference type="NCBI Taxonomy" id="185678"/>
    <lineage>
        <taxon>Bacteria</taxon>
        <taxon>Bacillati</taxon>
        <taxon>Actinomycetota</taxon>
        <taxon>Actinomycetes</taxon>
        <taxon>Pseudonocardiales</taxon>
        <taxon>Pseudonocardiaceae</taxon>
        <taxon>Amycolatopsis</taxon>
    </lineage>
</organism>
<keyword evidence="4" id="KW-1185">Reference proteome</keyword>
<evidence type="ECO:0000313" key="4">
    <source>
        <dbReference type="Proteomes" id="UP000754495"/>
    </source>
</evidence>
<sequence>MPLDGVYEPSTMEYSRKQVAVYEGSGGTWGTTAHGLPVIVLTTVGRKSGKLRKSPLMKVEHEGVYAAVASLGGGPKHPLWYHNALAEPRVEVRDGTRVFDMVAREVDGEEREVWWQRAVATYPPYGEYQKRTERVIPVLLLEPAPEPH</sequence>
<dbReference type="RefSeq" id="WP_167115206.1">
    <property type="nucleotide sequence ID" value="NZ_JAANOU010000001.1"/>
</dbReference>
<dbReference type="InterPro" id="IPR012349">
    <property type="entry name" value="Split_barrel_FMN-bd"/>
</dbReference>
<proteinExistence type="inferred from homology"/>
<comment type="similarity">
    <text evidence="1">Belongs to the F420H(2)-dependent quinone reductase family.</text>
</comment>
<dbReference type="Proteomes" id="UP000754495">
    <property type="component" value="Unassembled WGS sequence"/>
</dbReference>
<dbReference type="Pfam" id="PF04075">
    <property type="entry name" value="F420H2_quin_red"/>
    <property type="match status" value="1"/>
</dbReference>
<dbReference type="PANTHER" id="PTHR39428:SF3">
    <property type="entry name" value="DEAZAFLAVIN-DEPENDENT NITROREDUCTASE"/>
    <property type="match status" value="1"/>
</dbReference>
<dbReference type="EMBL" id="JAANOU010000001">
    <property type="protein sequence ID" value="NIH80647.1"/>
    <property type="molecule type" value="Genomic_DNA"/>
</dbReference>
<name>A0ABX0SXJ2_9PSEU</name>
<evidence type="ECO:0000256" key="2">
    <source>
        <dbReference type="ARBA" id="ARBA00049106"/>
    </source>
</evidence>
<comment type="catalytic activity">
    <reaction evidence="2">
        <text>oxidized coenzyme F420-(gamma-L-Glu)(n) + a quinol + H(+) = reduced coenzyme F420-(gamma-L-Glu)(n) + a quinone</text>
        <dbReference type="Rhea" id="RHEA:39663"/>
        <dbReference type="Rhea" id="RHEA-COMP:12939"/>
        <dbReference type="Rhea" id="RHEA-COMP:14378"/>
        <dbReference type="ChEBI" id="CHEBI:15378"/>
        <dbReference type="ChEBI" id="CHEBI:24646"/>
        <dbReference type="ChEBI" id="CHEBI:132124"/>
        <dbReference type="ChEBI" id="CHEBI:133980"/>
        <dbReference type="ChEBI" id="CHEBI:139511"/>
    </reaction>
</comment>
<accession>A0ABX0SXJ2</accession>
<reference evidence="3 4" key="1">
    <citation type="submission" date="2020-03" db="EMBL/GenBank/DDBJ databases">
        <title>Sequencing the genomes of 1000 actinobacteria strains.</title>
        <authorList>
            <person name="Klenk H.-P."/>
        </authorList>
    </citation>
    <scope>NUCLEOTIDE SEQUENCE [LARGE SCALE GENOMIC DNA]</scope>
    <source>
        <strain evidence="3 4">DSM 45668</strain>
    </source>
</reference>
<dbReference type="InterPro" id="IPR004378">
    <property type="entry name" value="F420H2_quin_Rdtase"/>
</dbReference>
<evidence type="ECO:0000313" key="3">
    <source>
        <dbReference type="EMBL" id="NIH80647.1"/>
    </source>
</evidence>
<comment type="caution">
    <text evidence="3">The sequence shown here is derived from an EMBL/GenBank/DDBJ whole genome shotgun (WGS) entry which is preliminary data.</text>
</comment>
<dbReference type="NCBIfam" id="TIGR00026">
    <property type="entry name" value="hi_GC_TIGR00026"/>
    <property type="match status" value="1"/>
</dbReference>
<dbReference type="PANTHER" id="PTHR39428">
    <property type="entry name" value="F420H(2)-DEPENDENT QUINONE REDUCTASE RV1261C"/>
    <property type="match status" value="1"/>
</dbReference>
<gene>
    <name evidence="3" type="ORF">FHX46_003177</name>
</gene>
<evidence type="ECO:0000256" key="1">
    <source>
        <dbReference type="ARBA" id="ARBA00008710"/>
    </source>
</evidence>
<dbReference type="Gene3D" id="2.30.110.10">
    <property type="entry name" value="Electron Transport, Fmn-binding Protein, Chain A"/>
    <property type="match status" value="1"/>
</dbReference>